<feature type="region of interest" description="Disordered" evidence="1">
    <location>
        <begin position="501"/>
        <end position="525"/>
    </location>
</feature>
<reference evidence="4 5" key="1">
    <citation type="submission" date="2023-06" db="EMBL/GenBank/DDBJ databases">
        <title>Black Yeasts Isolated from many extreme environments.</title>
        <authorList>
            <person name="Coleine C."/>
            <person name="Stajich J.E."/>
            <person name="Selbmann L."/>
        </authorList>
    </citation>
    <scope>NUCLEOTIDE SEQUENCE [LARGE SCALE GENOMIC DNA]</scope>
    <source>
        <strain evidence="4 5">CCFEE 5887</strain>
    </source>
</reference>
<dbReference type="InterPro" id="IPR001214">
    <property type="entry name" value="SET_dom"/>
</dbReference>
<comment type="caution">
    <text evidence="4">The sequence shown here is derived from an EMBL/GenBank/DDBJ whole genome shotgun (WGS) entry which is preliminary data.</text>
</comment>
<dbReference type="Gene3D" id="2.170.270.10">
    <property type="entry name" value="SET domain"/>
    <property type="match status" value="1"/>
</dbReference>
<evidence type="ECO:0000313" key="4">
    <source>
        <dbReference type="EMBL" id="KAK5539795.1"/>
    </source>
</evidence>
<dbReference type="PROSITE" id="PS50280">
    <property type="entry name" value="SET"/>
    <property type="match status" value="1"/>
</dbReference>
<evidence type="ECO:0000259" key="3">
    <source>
        <dbReference type="PROSITE" id="PS50280"/>
    </source>
</evidence>
<feature type="domain" description="SET" evidence="3">
    <location>
        <begin position="102"/>
        <end position="247"/>
    </location>
</feature>
<protein>
    <recommendedName>
        <fullName evidence="3">SET domain-containing protein</fullName>
    </recommendedName>
</protein>
<feature type="chain" id="PRO_5043855254" description="SET domain-containing protein" evidence="2">
    <location>
        <begin position="21"/>
        <end position="843"/>
    </location>
</feature>
<organism evidence="4 5">
    <name type="scientific">Vermiconidia calcicola</name>
    <dbReference type="NCBI Taxonomy" id="1690605"/>
    <lineage>
        <taxon>Eukaryota</taxon>
        <taxon>Fungi</taxon>
        <taxon>Dikarya</taxon>
        <taxon>Ascomycota</taxon>
        <taxon>Pezizomycotina</taxon>
        <taxon>Dothideomycetes</taxon>
        <taxon>Dothideomycetidae</taxon>
        <taxon>Mycosphaerellales</taxon>
        <taxon>Extremaceae</taxon>
        <taxon>Vermiconidia</taxon>
    </lineage>
</organism>
<dbReference type="EMBL" id="JAXLQG010000005">
    <property type="protein sequence ID" value="KAK5539795.1"/>
    <property type="molecule type" value="Genomic_DNA"/>
</dbReference>
<dbReference type="Gene3D" id="3.60.40.10">
    <property type="entry name" value="PPM-type phosphatase domain"/>
    <property type="match status" value="1"/>
</dbReference>
<dbReference type="Pfam" id="PF00856">
    <property type="entry name" value="SET"/>
    <property type="match status" value="1"/>
</dbReference>
<dbReference type="PANTHER" id="PTHR47332">
    <property type="entry name" value="SET DOMAIN-CONTAINING PROTEIN 5"/>
    <property type="match status" value="1"/>
</dbReference>
<keyword evidence="5" id="KW-1185">Reference proteome</keyword>
<accession>A0AAV9QF94</accession>
<proteinExistence type="predicted"/>
<dbReference type="InterPro" id="IPR046341">
    <property type="entry name" value="SET_dom_sf"/>
</dbReference>
<dbReference type="CDD" id="cd20071">
    <property type="entry name" value="SET_SMYD"/>
    <property type="match status" value="1"/>
</dbReference>
<dbReference type="SMART" id="SM00317">
    <property type="entry name" value="SET"/>
    <property type="match status" value="1"/>
</dbReference>
<feature type="signal peptide" evidence="2">
    <location>
        <begin position="1"/>
        <end position="20"/>
    </location>
</feature>
<keyword evidence="2" id="KW-0732">Signal</keyword>
<evidence type="ECO:0000256" key="1">
    <source>
        <dbReference type="SAM" id="MobiDB-lite"/>
    </source>
</evidence>
<dbReference type="InterPro" id="IPR053185">
    <property type="entry name" value="SET_domain_protein"/>
</dbReference>
<dbReference type="Gene3D" id="1.25.40.10">
    <property type="entry name" value="Tetratricopeptide repeat domain"/>
    <property type="match status" value="1"/>
</dbReference>
<sequence length="843" mass="93307">MRNELVSLISFLSLLRFGLSQEDTISVSPESFHPWSFKPVCTEHFEALNGPLCVYTNATFSNGRGISIFTTLKISKDFAASLPFHDPSALSDHDINPSEGERPWYVQDIPGKGKGVVAKRDLHRGDRITAFTPYLLVHMESELSIDEREKFLAIAVDQLPAASQEHYFSLATIWDEAGYEVQDVVKANGFEMQVGGQMHVAVFPETSRMNHACSPNAQYYLEPDLLTHFVHASRDIAADEEITISYAPPLRFHDARQKYLLDYFHFTCTCSRCQNGVASDHALHDIDVLQSSLGNWKPESTASVKKAEELIRLYKQEGLDGFLDTAYGYAALTYNAVGSVRGAKKYAKLAAEAAAMKYGPSHSDVNVWKELERDPQGHSVLAFSHSMLTPVARSSRHAITPPSSPRILHLVGCPPLISRPFPIQHPAALQPHFNRHLNHRRTFAASTIQCLRFLISEGRTTNPPDVEAEQKSSHPAPSLPFYLETGYSIFAKRPSRPFPPPFISPPSGSFSEPLTTHNAPRGRRPYVNGQRVRGITNGDDAIIISDANFIAVDDGVGAWAQKDRGHAALWSRLIAHFWALEVEKSFQSGEEVALEDLDPRQYLEFAYERTKEATKGTLKEQNNEKEDGEDDTSKSKSGESTSSQSTQDPKEQDTQDKPGENDILGTTTASSALLHYTTSVPAKPVILATTLGDCKVLILRPTLPFAKAILYRSVEQWHWFDCPRQLGTNSPDTPLKNAVTDTVEVAPGDVVAVLSDGVTDNLWEHEIAETICACMAKWAEGQDEARDGVVYVARTLMNAAREVAQDPNAESPYMERAFDEGLAAEGGKLDDISVVLGVCRQRD</sequence>
<dbReference type="InterPro" id="IPR011990">
    <property type="entry name" value="TPR-like_helical_dom_sf"/>
</dbReference>
<dbReference type="SUPFAM" id="SSF81606">
    <property type="entry name" value="PP2C-like"/>
    <property type="match status" value="1"/>
</dbReference>
<name>A0AAV9QF94_9PEZI</name>
<evidence type="ECO:0000313" key="5">
    <source>
        <dbReference type="Proteomes" id="UP001345827"/>
    </source>
</evidence>
<dbReference type="Proteomes" id="UP001345827">
    <property type="component" value="Unassembled WGS sequence"/>
</dbReference>
<gene>
    <name evidence="4" type="ORF">LTR25_003500</name>
</gene>
<feature type="region of interest" description="Disordered" evidence="1">
    <location>
        <begin position="613"/>
        <end position="665"/>
    </location>
</feature>
<feature type="compositionally biased region" description="Basic and acidic residues" evidence="1">
    <location>
        <begin position="613"/>
        <end position="637"/>
    </location>
</feature>
<dbReference type="AlphaFoldDB" id="A0AAV9QF94"/>
<feature type="compositionally biased region" description="Basic and acidic residues" evidence="1">
    <location>
        <begin position="648"/>
        <end position="660"/>
    </location>
</feature>
<feature type="compositionally biased region" description="Low complexity" evidence="1">
    <location>
        <begin position="638"/>
        <end position="647"/>
    </location>
</feature>
<dbReference type="InterPro" id="IPR036457">
    <property type="entry name" value="PPM-type-like_dom_sf"/>
</dbReference>
<dbReference type="SUPFAM" id="SSF82199">
    <property type="entry name" value="SET domain"/>
    <property type="match status" value="1"/>
</dbReference>
<evidence type="ECO:0000256" key="2">
    <source>
        <dbReference type="SAM" id="SignalP"/>
    </source>
</evidence>
<dbReference type="PANTHER" id="PTHR47332:SF6">
    <property type="entry name" value="SET DOMAIN-CONTAINING PROTEIN"/>
    <property type="match status" value="1"/>
</dbReference>